<dbReference type="InterPro" id="IPR021005">
    <property type="entry name" value="Znf_CGNR"/>
</dbReference>
<comment type="caution">
    <text evidence="1">The sequence shown here is derived from an EMBL/GenBank/DDBJ whole genome shotgun (WGS) entry which is preliminary data.</text>
</comment>
<name>A0A0J7D7L0_BACCE</name>
<dbReference type="SUPFAM" id="SSF160904">
    <property type="entry name" value="Jann2411-like"/>
    <property type="match status" value="1"/>
</dbReference>
<reference evidence="1 2" key="1">
    <citation type="submission" date="2017-09" db="EMBL/GenBank/DDBJ databases">
        <title>Large-scale bioinformatics analysis of Bacillus genomes uncovers conserved roles of natural products in bacterial physiology.</title>
        <authorList>
            <consortium name="Agbiome Team Llc"/>
            <person name="Bleich R.M."/>
            <person name="Grubbs K.J."/>
            <person name="Santa Maria K.C."/>
            <person name="Allen S.E."/>
            <person name="Farag S."/>
            <person name="Shank E.A."/>
            <person name="Bowers A."/>
        </authorList>
    </citation>
    <scope>NUCLEOTIDE SEQUENCE [LARGE SCALE GENOMIC DNA]</scope>
    <source>
        <strain evidence="1 2">AFS041432</strain>
    </source>
</reference>
<evidence type="ECO:0000313" key="2">
    <source>
        <dbReference type="Proteomes" id="UP000225872"/>
    </source>
</evidence>
<evidence type="ECO:0000313" key="1">
    <source>
        <dbReference type="EMBL" id="PGT01854.1"/>
    </source>
</evidence>
<sequence length="176" mass="20813">MEHNQLAPGRLEIIRTFLNTWEISNDTRQPTDHLKNEKNLEAFIKKNFSNVDVSENLDNLYQFRYDIRKSVENHDISYLSEWLLRNPIQVALIDQNTIQYSPMKKHDFLYEMLTIIVESIALNQWQRLKACPDCQWVFYDYSKNGSKRWCSMYAGGPKGRACGTIAKVKRYRGKNK</sequence>
<dbReference type="InterPro" id="IPR023286">
    <property type="entry name" value="ABATE_dom_sf"/>
</dbReference>
<accession>A0A0J7D7L0</accession>
<dbReference type="AlphaFoldDB" id="A0A0J7D7L0"/>
<gene>
    <name evidence="1" type="ORF">COD09_14095</name>
</gene>
<dbReference type="Gene3D" id="1.10.3300.10">
    <property type="entry name" value="Jann2411-like domain"/>
    <property type="match status" value="1"/>
</dbReference>
<dbReference type="EMBL" id="NULO01000043">
    <property type="protein sequence ID" value="PGT01854.1"/>
    <property type="molecule type" value="Genomic_DNA"/>
</dbReference>
<dbReference type="InterPro" id="IPR010852">
    <property type="entry name" value="ABATE"/>
</dbReference>
<dbReference type="Pfam" id="PF11706">
    <property type="entry name" value="zf-CGNR"/>
    <property type="match status" value="1"/>
</dbReference>
<dbReference type="PANTHER" id="PTHR35525:SF3">
    <property type="entry name" value="BLL6575 PROTEIN"/>
    <property type="match status" value="1"/>
</dbReference>
<dbReference type="PANTHER" id="PTHR35525">
    <property type="entry name" value="BLL6575 PROTEIN"/>
    <property type="match status" value="1"/>
</dbReference>
<dbReference type="Proteomes" id="UP000225872">
    <property type="component" value="Unassembled WGS sequence"/>
</dbReference>
<proteinExistence type="predicted"/>
<protein>
    <submittedName>
        <fullName evidence="1">PadR family transcriptional regulator</fullName>
    </submittedName>
</protein>
<organism evidence="1 2">
    <name type="scientific">Bacillus cereus</name>
    <dbReference type="NCBI Taxonomy" id="1396"/>
    <lineage>
        <taxon>Bacteria</taxon>
        <taxon>Bacillati</taxon>
        <taxon>Bacillota</taxon>
        <taxon>Bacilli</taxon>
        <taxon>Bacillales</taxon>
        <taxon>Bacillaceae</taxon>
        <taxon>Bacillus</taxon>
        <taxon>Bacillus cereus group</taxon>
    </lineage>
</organism>
<dbReference type="RefSeq" id="WP_048561901.1">
    <property type="nucleotide sequence ID" value="NZ_JAEHCG010000040.1"/>
</dbReference>